<reference evidence="6 7" key="1">
    <citation type="submission" date="2020-08" db="EMBL/GenBank/DDBJ databases">
        <title>Plant Genome Project.</title>
        <authorList>
            <person name="Zhang R.-G."/>
        </authorList>
    </citation>
    <scope>NUCLEOTIDE SEQUENCE [LARGE SCALE GENOMIC DNA]</scope>
    <source>
        <tissue evidence="6">Rhizome</tissue>
    </source>
</reference>
<keyword evidence="7" id="KW-1185">Reference proteome</keyword>
<gene>
    <name evidence="6" type="ORF">ZIOFF_061087</name>
</gene>
<dbReference type="InterPro" id="IPR007527">
    <property type="entry name" value="Znf_SWIM"/>
</dbReference>
<dbReference type="GO" id="GO:0008270">
    <property type="term" value="F:zinc ion binding"/>
    <property type="evidence" value="ECO:0007669"/>
    <property type="project" value="UniProtKB-KW"/>
</dbReference>
<dbReference type="Proteomes" id="UP000734854">
    <property type="component" value="Unassembled WGS sequence"/>
</dbReference>
<proteinExistence type="predicted"/>
<evidence type="ECO:0000256" key="4">
    <source>
        <dbReference type="PROSITE-ProRule" id="PRU00325"/>
    </source>
</evidence>
<keyword evidence="1" id="KW-0479">Metal-binding</keyword>
<dbReference type="SMART" id="SM00575">
    <property type="entry name" value="ZnF_PMZ"/>
    <property type="match status" value="1"/>
</dbReference>
<dbReference type="InterPro" id="IPR006564">
    <property type="entry name" value="Znf_PMZ"/>
</dbReference>
<evidence type="ECO:0000259" key="5">
    <source>
        <dbReference type="PROSITE" id="PS50966"/>
    </source>
</evidence>
<evidence type="ECO:0000313" key="6">
    <source>
        <dbReference type="EMBL" id="KAG6484291.1"/>
    </source>
</evidence>
<comment type="caution">
    <text evidence="6">The sequence shown here is derived from an EMBL/GenBank/DDBJ whole genome shotgun (WGS) entry which is preliminary data.</text>
</comment>
<evidence type="ECO:0000313" key="7">
    <source>
        <dbReference type="Proteomes" id="UP000734854"/>
    </source>
</evidence>
<keyword evidence="2 4" id="KW-0863">Zinc-finger</keyword>
<name>A0A8J5KI33_ZINOF</name>
<keyword evidence="3" id="KW-0862">Zinc</keyword>
<dbReference type="EMBL" id="JACMSC010000016">
    <property type="protein sequence ID" value="KAG6484291.1"/>
    <property type="molecule type" value="Genomic_DNA"/>
</dbReference>
<accession>A0A8J5KI33</accession>
<protein>
    <recommendedName>
        <fullName evidence="5">SWIM-type domain-containing protein</fullName>
    </recommendedName>
</protein>
<dbReference type="PROSITE" id="PS50966">
    <property type="entry name" value="ZF_SWIM"/>
    <property type="match status" value="1"/>
</dbReference>
<dbReference type="PANTHER" id="PTHR31973">
    <property type="entry name" value="POLYPROTEIN, PUTATIVE-RELATED"/>
    <property type="match status" value="1"/>
</dbReference>
<sequence length="173" mass="20250">MHRQRESTLVMVKELSPRKEKVISRIYVESQNLRVHWSCNWRFEVVDGEKSFAVDLMDKNCSCRAWQINKLPCKHSCAAIELRLLSLHDFCDKYFKTGMYRQAYKGIINPIPTFDINESNLDEGNVINAPDEHSQLGHRRTKKIPSQVETRVSKYSRCHKKGHSRRSCKEAIN</sequence>
<feature type="domain" description="SWIM-type" evidence="5">
    <location>
        <begin position="52"/>
        <end position="84"/>
    </location>
</feature>
<dbReference type="Pfam" id="PF04434">
    <property type="entry name" value="SWIM"/>
    <property type="match status" value="1"/>
</dbReference>
<evidence type="ECO:0000256" key="3">
    <source>
        <dbReference type="ARBA" id="ARBA00022833"/>
    </source>
</evidence>
<evidence type="ECO:0000256" key="2">
    <source>
        <dbReference type="ARBA" id="ARBA00022771"/>
    </source>
</evidence>
<organism evidence="6 7">
    <name type="scientific">Zingiber officinale</name>
    <name type="common">Ginger</name>
    <name type="synonym">Amomum zingiber</name>
    <dbReference type="NCBI Taxonomy" id="94328"/>
    <lineage>
        <taxon>Eukaryota</taxon>
        <taxon>Viridiplantae</taxon>
        <taxon>Streptophyta</taxon>
        <taxon>Embryophyta</taxon>
        <taxon>Tracheophyta</taxon>
        <taxon>Spermatophyta</taxon>
        <taxon>Magnoliopsida</taxon>
        <taxon>Liliopsida</taxon>
        <taxon>Zingiberales</taxon>
        <taxon>Zingiberaceae</taxon>
        <taxon>Zingiber</taxon>
    </lineage>
</organism>
<evidence type="ECO:0000256" key="1">
    <source>
        <dbReference type="ARBA" id="ARBA00022723"/>
    </source>
</evidence>
<dbReference type="PANTHER" id="PTHR31973:SF187">
    <property type="entry name" value="MUTATOR TRANSPOSASE MUDRA PROTEIN"/>
    <property type="match status" value="1"/>
</dbReference>
<dbReference type="AlphaFoldDB" id="A0A8J5KI33"/>